<dbReference type="EMBL" id="QCYK01000003">
    <property type="protein sequence ID" value="PUZ23440.1"/>
    <property type="molecule type" value="Genomic_DNA"/>
</dbReference>
<dbReference type="InterPro" id="IPR043733">
    <property type="entry name" value="DUF5677"/>
</dbReference>
<gene>
    <name evidence="1" type="ORF">DCC81_23975</name>
</gene>
<dbReference type="RefSeq" id="WP_108689243.1">
    <property type="nucleotide sequence ID" value="NZ_QCYK01000003.1"/>
</dbReference>
<dbReference type="OrthoDB" id="956451at2"/>
<organism evidence="1 2">
    <name type="scientific">Chitinophaga parva</name>
    <dbReference type="NCBI Taxonomy" id="2169414"/>
    <lineage>
        <taxon>Bacteria</taxon>
        <taxon>Pseudomonadati</taxon>
        <taxon>Bacteroidota</taxon>
        <taxon>Chitinophagia</taxon>
        <taxon>Chitinophagales</taxon>
        <taxon>Chitinophagaceae</taxon>
        <taxon>Chitinophaga</taxon>
    </lineage>
</organism>
<accession>A0A2T7BEI2</accession>
<sequence>MNKIENKLINRELEPNIKSAYAYCSDRIDSLVDYSLGILKPELKITSNSLGDSGPIFIFRHILDLLDSISLLIRTGSSATPQLLLRALFESYVYLVYIAEKDTLRRQNAYVAFNSLENYIYDKKKGINTSDQRFIDATFLFSKQPYKEILENYENKNAEHWYSLFGGPTSFKKLLRYLKLEDLYYSKIYKDYSENVHGTNQSMRNLRPLPEGGIEFPPLRDYQYVGEIFGVAIMIACQSLTYFAEIRKLTNLGDILKVVNDYSNDYDFSD</sequence>
<dbReference type="AlphaFoldDB" id="A0A2T7BEI2"/>
<keyword evidence="2" id="KW-1185">Reference proteome</keyword>
<name>A0A2T7BEI2_9BACT</name>
<evidence type="ECO:0000313" key="1">
    <source>
        <dbReference type="EMBL" id="PUZ23440.1"/>
    </source>
</evidence>
<evidence type="ECO:0000313" key="2">
    <source>
        <dbReference type="Proteomes" id="UP000244450"/>
    </source>
</evidence>
<proteinExistence type="predicted"/>
<comment type="caution">
    <text evidence="1">The sequence shown here is derived from an EMBL/GenBank/DDBJ whole genome shotgun (WGS) entry which is preliminary data.</text>
</comment>
<reference evidence="1 2" key="1">
    <citation type="submission" date="2018-04" db="EMBL/GenBank/DDBJ databases">
        <title>Chitinophaga fuyangensis sp. nov., isolated from soil in a chemical factory.</title>
        <authorList>
            <person name="Chen K."/>
        </authorList>
    </citation>
    <scope>NUCLEOTIDE SEQUENCE [LARGE SCALE GENOMIC DNA]</scope>
    <source>
        <strain evidence="1 2">LY-1</strain>
    </source>
</reference>
<protein>
    <submittedName>
        <fullName evidence="1">Uncharacterized protein</fullName>
    </submittedName>
</protein>
<dbReference type="Proteomes" id="UP000244450">
    <property type="component" value="Unassembled WGS sequence"/>
</dbReference>
<dbReference type="Pfam" id="PF18928">
    <property type="entry name" value="DUF5677"/>
    <property type="match status" value="1"/>
</dbReference>